<protein>
    <submittedName>
        <fullName evidence="1">Uncharacterized protein</fullName>
    </submittedName>
</protein>
<proteinExistence type="predicted"/>
<dbReference type="InterPro" id="IPR023214">
    <property type="entry name" value="HAD_sf"/>
</dbReference>
<reference evidence="1 2" key="1">
    <citation type="submission" date="2019-09" db="EMBL/GenBank/DDBJ databases">
        <authorList>
            <person name="Dittami M. S."/>
        </authorList>
    </citation>
    <scope>NUCLEOTIDE SEQUENCE [LARGE SCALE GENOMIC DNA]</scope>
    <source>
        <strain evidence="1">SPHINGO391</strain>
    </source>
</reference>
<dbReference type="SUPFAM" id="SSF56784">
    <property type="entry name" value="HAD-like"/>
    <property type="match status" value="1"/>
</dbReference>
<dbReference type="InterPro" id="IPR036412">
    <property type="entry name" value="HAD-like_sf"/>
</dbReference>
<accession>A0A5E7Y0C1</accession>
<evidence type="ECO:0000313" key="1">
    <source>
        <dbReference type="EMBL" id="VVS99947.1"/>
    </source>
</evidence>
<dbReference type="AlphaFoldDB" id="A0A5E7Y0C1"/>
<dbReference type="GO" id="GO:0000166">
    <property type="term" value="F:nucleotide binding"/>
    <property type="evidence" value="ECO:0007669"/>
    <property type="project" value="InterPro"/>
</dbReference>
<dbReference type="Gene3D" id="3.40.1110.10">
    <property type="entry name" value="Calcium-transporting ATPase, cytoplasmic domain N"/>
    <property type="match status" value="1"/>
</dbReference>
<name>A0A5E7Y0C1_9SPHN</name>
<organism evidence="1 2">
    <name type="scientific">Sphingomonas aurantiaca</name>
    <dbReference type="NCBI Taxonomy" id="185949"/>
    <lineage>
        <taxon>Bacteria</taxon>
        <taxon>Pseudomonadati</taxon>
        <taxon>Pseudomonadota</taxon>
        <taxon>Alphaproteobacteria</taxon>
        <taxon>Sphingomonadales</taxon>
        <taxon>Sphingomonadaceae</taxon>
        <taxon>Sphingomonas</taxon>
    </lineage>
</organism>
<dbReference type="Proteomes" id="UP000326857">
    <property type="component" value="Unassembled WGS sequence"/>
</dbReference>
<dbReference type="InterPro" id="IPR023299">
    <property type="entry name" value="ATPase_P-typ_cyto_dom_N"/>
</dbReference>
<sequence>MRKGDRDIGAIGLIDMPREAAKVALKSLRDMGITRIIMISGDHQKVADVVARRLSSTRPGAI</sequence>
<dbReference type="EMBL" id="CABVLI010000028">
    <property type="protein sequence ID" value="VVS99947.1"/>
    <property type="molecule type" value="Genomic_DNA"/>
</dbReference>
<gene>
    <name evidence="1" type="ORF">SPHINGO391_340013</name>
</gene>
<dbReference type="Gene3D" id="3.40.50.1000">
    <property type="entry name" value="HAD superfamily/HAD-like"/>
    <property type="match status" value="1"/>
</dbReference>
<evidence type="ECO:0000313" key="2">
    <source>
        <dbReference type="Proteomes" id="UP000326857"/>
    </source>
</evidence>